<dbReference type="Proteomes" id="UP000001685">
    <property type="component" value="Chromosome"/>
</dbReference>
<dbReference type="AlphaFoldDB" id="B1VYV1"/>
<evidence type="ECO:0000313" key="1">
    <source>
        <dbReference type="EMBL" id="BAG18706.1"/>
    </source>
</evidence>
<name>B1VYV1_STRGG</name>
<reference evidence="2" key="1">
    <citation type="journal article" date="2008" name="J. Bacteriol.">
        <title>Genome sequence of the streptomycin-producing microorganism Streptomyces griseus IFO 13350.</title>
        <authorList>
            <person name="Ohnishi Y."/>
            <person name="Ishikawa J."/>
            <person name="Hara H."/>
            <person name="Suzuki H."/>
            <person name="Ikenoya M."/>
            <person name="Ikeda H."/>
            <person name="Yamashita A."/>
            <person name="Hattori M."/>
            <person name="Horinouchi S."/>
        </authorList>
    </citation>
    <scope>NUCLEOTIDE SEQUENCE [LARGE SCALE GENOMIC DNA]</scope>
    <source>
        <strain evidence="2">JCM 4626 / NBRC 13350</strain>
    </source>
</reference>
<evidence type="ECO:0000313" key="2">
    <source>
        <dbReference type="Proteomes" id="UP000001685"/>
    </source>
</evidence>
<evidence type="ECO:0008006" key="3">
    <source>
        <dbReference type="Google" id="ProtNLM"/>
    </source>
</evidence>
<sequence>MAEDERVPGSIARLEGRADESEAARAIRNAFLSRVRDALDQIPAGIVESLAVDLHPETMEALGFDRELPDDFVVGGHNLVLALGLRAQGEDGDATPSDARLLLVQAKHVRERGWSLDFPSSLRDAVAAAQVSQPVLPGLDKLAGRSFGPPDRDLLVSAAMLEGLGTETFRPLRARITEIMSAIEVPVRALRNPGKVLGELAARGEVARVTSHGKVVGWLMPATEAEQHLDVLLREGRLRRGTPAPIEPIDVDGMERPLSELLSEARDGERT</sequence>
<dbReference type="RefSeq" id="WP_012378841.1">
    <property type="nucleotide sequence ID" value="NC_010572.1"/>
</dbReference>
<protein>
    <recommendedName>
        <fullName evidence="3">Prevent-host-death family protein</fullName>
    </recommendedName>
</protein>
<dbReference type="HOGENOM" id="CLU_1026431_0_0_11"/>
<organism evidence="1 2">
    <name type="scientific">Streptomyces griseus subsp. griseus (strain JCM 4626 / CBS 651.72 / NBRC 13350 / KCC S-0626 / ISP 5235)</name>
    <dbReference type="NCBI Taxonomy" id="455632"/>
    <lineage>
        <taxon>Bacteria</taxon>
        <taxon>Bacillati</taxon>
        <taxon>Actinomycetota</taxon>
        <taxon>Actinomycetes</taxon>
        <taxon>Kitasatosporales</taxon>
        <taxon>Streptomycetaceae</taxon>
        <taxon>Streptomyces</taxon>
    </lineage>
</organism>
<dbReference type="KEGG" id="sgr:SGR_1877"/>
<dbReference type="eggNOG" id="ENOG503228J">
    <property type="taxonomic scope" value="Bacteria"/>
</dbReference>
<accession>B1VYV1</accession>
<dbReference type="EMBL" id="AP009493">
    <property type="protein sequence ID" value="BAG18706.1"/>
    <property type="molecule type" value="Genomic_DNA"/>
</dbReference>
<proteinExistence type="predicted"/>
<gene>
    <name evidence="1" type="ordered locus">SGR_1877</name>
</gene>